<dbReference type="Proteomes" id="UP000659388">
    <property type="component" value="Unassembled WGS sequence"/>
</dbReference>
<gene>
    <name evidence="1" type="ORF">JL102_11265</name>
</gene>
<proteinExistence type="predicted"/>
<evidence type="ECO:0008006" key="3">
    <source>
        <dbReference type="Google" id="ProtNLM"/>
    </source>
</evidence>
<organism evidence="1 2">
    <name type="scientific">Fulvivirga sediminis</name>
    <dbReference type="NCBI Taxonomy" id="2803949"/>
    <lineage>
        <taxon>Bacteria</taxon>
        <taxon>Pseudomonadati</taxon>
        <taxon>Bacteroidota</taxon>
        <taxon>Cytophagia</taxon>
        <taxon>Cytophagales</taxon>
        <taxon>Fulvivirgaceae</taxon>
        <taxon>Fulvivirga</taxon>
    </lineage>
</organism>
<keyword evidence="2" id="KW-1185">Reference proteome</keyword>
<dbReference type="RefSeq" id="WP_202244496.1">
    <property type="nucleotide sequence ID" value="NZ_JAESIY010000005.1"/>
</dbReference>
<accession>A0A937K1I7</accession>
<comment type="caution">
    <text evidence="1">The sequence shown here is derived from an EMBL/GenBank/DDBJ whole genome shotgun (WGS) entry which is preliminary data.</text>
</comment>
<sequence length="209" mass="24198">MRGYPYLFFLLILLIGISCGGGVDNYEEVGGGYTYCRDGETAYLRSDTPFKQSISSKIIDIKFNDEFVILSQNPAMEAHSKDFSSDLSYIVSKYFSKETNLDSLEVVTDVFYENDNVDLVSLRNCFLKKGFTFNNSVSDKIISKNIADSILRNDPYFIDLFSRELNFWIIHHKNKDRSIVFGPYSRSQYYMKRKKLNIPNDLVLEIEKD</sequence>
<protein>
    <recommendedName>
        <fullName evidence="3">Lipoprotein</fullName>
    </recommendedName>
</protein>
<name>A0A937K1I7_9BACT</name>
<evidence type="ECO:0000313" key="1">
    <source>
        <dbReference type="EMBL" id="MBL3656712.1"/>
    </source>
</evidence>
<dbReference type="EMBL" id="JAESIY010000005">
    <property type="protein sequence ID" value="MBL3656712.1"/>
    <property type="molecule type" value="Genomic_DNA"/>
</dbReference>
<dbReference type="PROSITE" id="PS51257">
    <property type="entry name" value="PROKAR_LIPOPROTEIN"/>
    <property type="match status" value="1"/>
</dbReference>
<evidence type="ECO:0000313" key="2">
    <source>
        <dbReference type="Proteomes" id="UP000659388"/>
    </source>
</evidence>
<reference evidence="1" key="1">
    <citation type="submission" date="2021-01" db="EMBL/GenBank/DDBJ databases">
        <title>Fulvivirga kasyanovii gen. nov., sp nov., a novel member of the phylum Bacteroidetes isolated from seawater in a mussel farm.</title>
        <authorList>
            <person name="Zhao L.-H."/>
            <person name="Wang Z.-J."/>
        </authorList>
    </citation>
    <scope>NUCLEOTIDE SEQUENCE</scope>
    <source>
        <strain evidence="1">2943</strain>
    </source>
</reference>
<dbReference type="AlphaFoldDB" id="A0A937K1I7"/>